<dbReference type="Gene3D" id="3.30.160.60">
    <property type="entry name" value="Classic Zinc Finger"/>
    <property type="match status" value="1"/>
</dbReference>
<dbReference type="SMART" id="SM00184">
    <property type="entry name" value="RING"/>
    <property type="match status" value="1"/>
</dbReference>
<gene>
    <name evidence="6" type="ORF">XENTR_v90027204mg</name>
</gene>
<reference evidence="6" key="1">
    <citation type="submission" date="2009-11" db="EMBL/GenBank/DDBJ databases">
        <authorList>
            <consortium name="US DOE Joint Genome Institute (JGI-PGF)"/>
            <person name="Ottilar R."/>
            <person name="Schmutz J."/>
            <person name="Salamov A."/>
            <person name="Cheng J.F."/>
            <person name="Lucas S."/>
            <person name="Pitluck S."/>
            <person name="Gundlach H."/>
            <person name="Guo Y."/>
            <person name="Haberer G."/>
            <person name="Nasrallah J."/>
            <person name="Mayer K.F.X."/>
            <person name="van de Peer Y."/>
            <person name="Weigel D."/>
            <person name="Grigoriev I.V."/>
        </authorList>
    </citation>
    <scope>NUCLEOTIDE SEQUENCE</scope>
    <source>
        <strain evidence="6">Nigerian</strain>
    </source>
</reference>
<reference evidence="6" key="2">
    <citation type="journal article" date="2010" name="Science">
        <title>The genome of the Western clawed frog Xenopus tropicalis.</title>
        <authorList>
            <person name="Hellsten U."/>
            <person name="Harland R.M."/>
            <person name="Gilchrist M.J."/>
            <person name="Hendrix D."/>
            <person name="Jurka J."/>
            <person name="Kapitonov V."/>
            <person name="Ovcharenko I."/>
            <person name="Putnam N.H."/>
            <person name="Shu S."/>
            <person name="Taher L."/>
            <person name="Blitz I.L."/>
            <person name="Blumberg B."/>
            <person name="Dichmann D.S."/>
            <person name="Dubchak I."/>
            <person name="Amaya E."/>
            <person name="Detter J.C."/>
            <person name="Fletcher R."/>
            <person name="Gerhard D.S."/>
            <person name="Goodstein D."/>
            <person name="Graves T."/>
            <person name="Grigoriev I.V."/>
            <person name="Grimwood J."/>
            <person name="Kawashima T."/>
            <person name="Lindquist E."/>
            <person name="Lucas S.M."/>
            <person name="Mead P.E."/>
            <person name="Mitros T."/>
            <person name="Ogino H."/>
            <person name="Ohta Y."/>
            <person name="Poliakov A.V."/>
            <person name="Pollet N."/>
            <person name="Robert J."/>
            <person name="Salamov A."/>
            <person name="Sater A.K."/>
            <person name="Schmutz J."/>
            <person name="Terry A."/>
            <person name="Vize P.D."/>
            <person name="Warren W.C."/>
            <person name="Wells D."/>
            <person name="Wills A."/>
            <person name="Wilson R.K."/>
            <person name="Zimmerman L.B."/>
            <person name="Zorn A.M."/>
            <person name="Grainger R."/>
            <person name="Grammer T."/>
            <person name="Khokha M.K."/>
            <person name="Richardson P.M."/>
            <person name="Rokhsar D.S."/>
        </authorList>
    </citation>
    <scope>NUCLEOTIDE SEQUENCE [LARGE SCALE GENOMIC DNA]</scope>
    <source>
        <strain evidence="6">Nigerian</strain>
    </source>
</reference>
<evidence type="ECO:0000256" key="4">
    <source>
        <dbReference type="SAM" id="Coils"/>
    </source>
</evidence>
<dbReference type="GO" id="GO:0016740">
    <property type="term" value="F:transferase activity"/>
    <property type="evidence" value="ECO:0007669"/>
    <property type="project" value="UniProtKB-KW"/>
</dbReference>
<proteinExistence type="predicted"/>
<keyword evidence="1" id="KW-0479">Metal-binding</keyword>
<dbReference type="Pfam" id="PF13445">
    <property type="entry name" value="zf-RING_UBOX"/>
    <property type="match status" value="1"/>
</dbReference>
<feature type="coiled-coil region" evidence="4">
    <location>
        <begin position="214"/>
        <end position="241"/>
    </location>
</feature>
<dbReference type="InterPro" id="IPR013083">
    <property type="entry name" value="Znf_RING/FYVE/PHD"/>
</dbReference>
<accession>A0A1B8XUH5</accession>
<organism evidence="6">
    <name type="scientific">Xenopus tropicalis</name>
    <name type="common">Western clawed frog</name>
    <name type="synonym">Silurana tropicalis</name>
    <dbReference type="NCBI Taxonomy" id="8364"/>
    <lineage>
        <taxon>Eukaryota</taxon>
        <taxon>Metazoa</taxon>
        <taxon>Chordata</taxon>
        <taxon>Craniata</taxon>
        <taxon>Vertebrata</taxon>
        <taxon>Euteleostomi</taxon>
        <taxon>Amphibia</taxon>
        <taxon>Batrachia</taxon>
        <taxon>Anura</taxon>
        <taxon>Pipoidea</taxon>
        <taxon>Pipidae</taxon>
        <taxon>Xenopodinae</taxon>
        <taxon>Xenopus</taxon>
        <taxon>Silurana</taxon>
    </lineage>
</organism>
<dbReference type="PANTHER" id="PTHR25465">
    <property type="entry name" value="B-BOX DOMAIN CONTAINING"/>
    <property type="match status" value="1"/>
</dbReference>
<name>A0A1B8XUH5_XENTR</name>
<dbReference type="InterPro" id="IPR027370">
    <property type="entry name" value="Znf-RING_euk"/>
</dbReference>
<dbReference type="SUPFAM" id="SSF57850">
    <property type="entry name" value="RING/U-box"/>
    <property type="match status" value="1"/>
</dbReference>
<feature type="domain" description="RING-type" evidence="5">
    <location>
        <begin position="10"/>
        <end position="47"/>
    </location>
</feature>
<dbReference type="EMBL" id="KV461867">
    <property type="protein sequence ID" value="OCA14305.1"/>
    <property type="molecule type" value="Genomic_DNA"/>
</dbReference>
<reference evidence="6" key="3">
    <citation type="submission" date="2016-05" db="EMBL/GenBank/DDBJ databases">
        <title>WGS assembly of Xenopus tropicalis.</title>
        <authorList>
            <person name="Sessions A."/>
            <person name="Jenkins J."/>
            <person name="Mitros T."/>
            <person name="Lyons J.T."/>
            <person name="Dichmann D.S."/>
            <person name="Robert J."/>
            <person name="Harland R.M."/>
            <person name="Rokhsar D.S."/>
        </authorList>
    </citation>
    <scope>NUCLEOTIDE SEQUENCE</scope>
    <source>
        <strain evidence="6">Nigerian</strain>
    </source>
</reference>
<dbReference type="GO" id="GO:0008270">
    <property type="term" value="F:zinc ion binding"/>
    <property type="evidence" value="ECO:0007669"/>
    <property type="project" value="UniProtKB-KW"/>
</dbReference>
<dbReference type="AlphaFoldDB" id="A0A1B8XUH5"/>
<protein>
    <recommendedName>
        <fullName evidence="5">RING-type domain-containing protein</fullName>
    </recommendedName>
</protein>
<dbReference type="Gene3D" id="3.30.40.10">
    <property type="entry name" value="Zinc/RING finger domain, C3HC4 (zinc finger)"/>
    <property type="match status" value="1"/>
</dbReference>
<dbReference type="InterPro" id="IPR001841">
    <property type="entry name" value="Znf_RING"/>
</dbReference>
<keyword evidence="2" id="KW-0863">Zinc-finger</keyword>
<evidence type="ECO:0000256" key="3">
    <source>
        <dbReference type="ARBA" id="ARBA00022833"/>
    </source>
</evidence>
<evidence type="ECO:0000256" key="1">
    <source>
        <dbReference type="ARBA" id="ARBA00022723"/>
    </source>
</evidence>
<dbReference type="InterPro" id="IPR051051">
    <property type="entry name" value="E3_ubiq-ligase_TRIM/RNF"/>
</dbReference>
<sequence length="452" mass="51461">MASCSTEFNCSICLSIYTNPVTLYWSHTFCQGCITKTWVNQLNCSICLSSTAAISSARAVSPKPESTTCPRCRNRFNERPELKENSELCNKVQLFLSVQQDKDKISCTYCVYLSVPAYKTCPHCEASLSDVHLAAPSKSEEHVLSEPTSSPEKEKCSVHKKMLEFSCIKDGALICVSGCLVGGWGTQGPQSGDAEGIRERRDLSEISSQDEKLSLHLSELINRLEIKKDELSNQIRHTEELCNMADPLAVTLCYSYWSQIGCLLCYSGAVIGGRICQTFVVNFRISPLVDFFARTYCCTSNVLSNVERIVAHRTYCRTYCCTSNVLSNVLSHIERIVERIVAHRTYCRMSNVLSHIERIVERIVAHRTYCRMSNVLSHIERIVERIVAHRTYCRTYCRTLNVLSNVLLHIERIVECRTYCHTSNVLSHIERIVERIVTRRTYCLSDRTYCRK</sequence>
<keyword evidence="3" id="KW-0862">Zinc</keyword>
<evidence type="ECO:0000256" key="2">
    <source>
        <dbReference type="ARBA" id="ARBA00022771"/>
    </source>
</evidence>
<dbReference type="PANTHER" id="PTHR25465:SF63">
    <property type="entry name" value="E3 UBIQUITIN-PROTEIN LIGASE TRIM7"/>
    <property type="match status" value="1"/>
</dbReference>
<keyword evidence="4" id="KW-0175">Coiled coil</keyword>
<evidence type="ECO:0000259" key="5">
    <source>
        <dbReference type="SMART" id="SM00184"/>
    </source>
</evidence>
<evidence type="ECO:0000313" key="6">
    <source>
        <dbReference type="EMBL" id="OCA14305.1"/>
    </source>
</evidence>
<dbReference type="SUPFAM" id="SSF57845">
    <property type="entry name" value="B-box zinc-binding domain"/>
    <property type="match status" value="1"/>
</dbReference>